<dbReference type="OrthoDB" id="9816309at2"/>
<dbReference type="SMART" id="SM00138">
    <property type="entry name" value="MeTrc"/>
    <property type="match status" value="1"/>
</dbReference>
<dbReference type="PROSITE" id="PS50123">
    <property type="entry name" value="CHER"/>
    <property type="match status" value="1"/>
</dbReference>
<gene>
    <name evidence="2" type="ORF">DNH61_12460</name>
</gene>
<dbReference type="InterPro" id="IPR029063">
    <property type="entry name" value="SAM-dependent_MTases_sf"/>
</dbReference>
<dbReference type="InterPro" id="IPR050903">
    <property type="entry name" value="Bact_Chemotaxis_MeTrfase"/>
</dbReference>
<dbReference type="PANTHER" id="PTHR24422:SF10">
    <property type="entry name" value="CHEMOTAXIS PROTEIN METHYLTRANSFERASE 2"/>
    <property type="match status" value="1"/>
</dbReference>
<dbReference type="AlphaFoldDB" id="A0A2W1L906"/>
<keyword evidence="2" id="KW-0489">Methyltransferase</keyword>
<dbReference type="InterPro" id="IPR000780">
    <property type="entry name" value="CheR_MeTrfase"/>
</dbReference>
<evidence type="ECO:0000313" key="3">
    <source>
        <dbReference type="Proteomes" id="UP000249522"/>
    </source>
</evidence>
<feature type="domain" description="CheR-type methyltransferase" evidence="1">
    <location>
        <begin position="1"/>
        <end position="251"/>
    </location>
</feature>
<dbReference type="CDD" id="cd02440">
    <property type="entry name" value="AdoMet_MTases"/>
    <property type="match status" value="1"/>
</dbReference>
<dbReference type="PRINTS" id="PR00996">
    <property type="entry name" value="CHERMTFRASE"/>
</dbReference>
<evidence type="ECO:0000259" key="1">
    <source>
        <dbReference type="PROSITE" id="PS50123"/>
    </source>
</evidence>
<keyword evidence="3" id="KW-1185">Reference proteome</keyword>
<reference evidence="2 3" key="1">
    <citation type="submission" date="2018-06" db="EMBL/GenBank/DDBJ databases">
        <title>Paenibacillus imtechensis sp. nov.</title>
        <authorList>
            <person name="Pinnaka A.K."/>
            <person name="Singh H."/>
            <person name="Kaur M."/>
        </authorList>
    </citation>
    <scope>NUCLEOTIDE SEQUENCE [LARGE SCALE GENOMIC DNA]</scope>
    <source>
        <strain evidence="2 3">SMB1</strain>
    </source>
</reference>
<dbReference type="PANTHER" id="PTHR24422">
    <property type="entry name" value="CHEMOTAXIS PROTEIN METHYLTRANSFERASE"/>
    <property type="match status" value="1"/>
</dbReference>
<evidence type="ECO:0000313" key="2">
    <source>
        <dbReference type="EMBL" id="PZD95726.1"/>
    </source>
</evidence>
<dbReference type="EMBL" id="QKRB01000044">
    <property type="protein sequence ID" value="PZD95726.1"/>
    <property type="molecule type" value="Genomic_DNA"/>
</dbReference>
<proteinExistence type="predicted"/>
<dbReference type="Gene3D" id="3.40.50.150">
    <property type="entry name" value="Vaccinia Virus protein VP39"/>
    <property type="match status" value="1"/>
</dbReference>
<dbReference type="Pfam" id="PF01739">
    <property type="entry name" value="CheR"/>
    <property type="match status" value="1"/>
</dbReference>
<organism evidence="2 3">
    <name type="scientific">Paenibacillus sambharensis</name>
    <dbReference type="NCBI Taxonomy" id="1803190"/>
    <lineage>
        <taxon>Bacteria</taxon>
        <taxon>Bacillati</taxon>
        <taxon>Bacillota</taxon>
        <taxon>Bacilli</taxon>
        <taxon>Bacillales</taxon>
        <taxon>Paenibacillaceae</taxon>
        <taxon>Paenibacillus</taxon>
    </lineage>
</organism>
<dbReference type="SUPFAM" id="SSF53335">
    <property type="entry name" value="S-adenosyl-L-methionine-dependent methyltransferases"/>
    <property type="match status" value="1"/>
</dbReference>
<keyword evidence="2" id="KW-0808">Transferase</keyword>
<dbReference type="InterPro" id="IPR022642">
    <property type="entry name" value="CheR_C"/>
</dbReference>
<dbReference type="GO" id="GO:0032259">
    <property type="term" value="P:methylation"/>
    <property type="evidence" value="ECO:0007669"/>
    <property type="project" value="UniProtKB-KW"/>
</dbReference>
<name>A0A2W1L906_9BACL</name>
<dbReference type="Proteomes" id="UP000249522">
    <property type="component" value="Unassembled WGS sequence"/>
</dbReference>
<comment type="caution">
    <text evidence="2">The sequence shown here is derived from an EMBL/GenBank/DDBJ whole genome shotgun (WGS) entry which is preliminary data.</text>
</comment>
<protein>
    <submittedName>
        <fullName evidence="2">Protein-glutamate O-methyltransferase CheR</fullName>
    </submittedName>
</protein>
<dbReference type="GO" id="GO:0008757">
    <property type="term" value="F:S-adenosylmethionine-dependent methyltransferase activity"/>
    <property type="evidence" value="ECO:0007669"/>
    <property type="project" value="InterPro"/>
</dbReference>
<accession>A0A2W1L906</accession>
<sequence length="256" mass="29721">MIYNYCGIHYMDNLSSLESKVGRRLTELGMSCWMYMEYLKRNPAEWDILVELVTINETYFFREDGQLSELRELLRTDYRNAGGLKVWSAACSTGEEPYSIGMMVQECGVPVRIVASDINKKVLKTARAGWYHKHSLCFRRTTAEQLHRFFDERLEGYEVKKHIRDLVDFRRVNLLDSQQVESVGEVDIIYCRNVLIYFDHTTICGILDRFYEILKPGGYLFLGHAESIRGSHPGFETINRRSTFYYRKGGGSSAAL</sequence>